<protein>
    <submittedName>
        <fullName evidence="1">Uncharacterized protein</fullName>
    </submittedName>
</protein>
<dbReference type="Proteomes" id="UP001279734">
    <property type="component" value="Unassembled WGS sequence"/>
</dbReference>
<dbReference type="EMBL" id="BSYO01000020">
    <property type="protein sequence ID" value="GMH19266.1"/>
    <property type="molecule type" value="Genomic_DNA"/>
</dbReference>
<proteinExistence type="predicted"/>
<reference evidence="1" key="1">
    <citation type="submission" date="2023-05" db="EMBL/GenBank/DDBJ databases">
        <title>Nepenthes gracilis genome sequencing.</title>
        <authorList>
            <person name="Fukushima K."/>
        </authorList>
    </citation>
    <scope>NUCLEOTIDE SEQUENCE</scope>
    <source>
        <strain evidence="1">SING2019-196</strain>
    </source>
</reference>
<name>A0AAD3T0A2_NEPGR</name>
<comment type="caution">
    <text evidence="1">The sequence shown here is derived from an EMBL/GenBank/DDBJ whole genome shotgun (WGS) entry which is preliminary data.</text>
</comment>
<evidence type="ECO:0000313" key="2">
    <source>
        <dbReference type="Proteomes" id="UP001279734"/>
    </source>
</evidence>
<keyword evidence="2" id="KW-1185">Reference proteome</keyword>
<sequence length="150" mass="15790">MPADVALSAEDAAAPVVGGYSAYCVCGVNGTAAQLKMLSVVAAGDRKLPLVAAVLWNSKTVDAARCHLVGWCKCPCCHLVDAARVSILEVQLFPCLVPTLTPSRYEMPGLHLARLVPFAAPSVFHWRGPADMMHSCGCEDAQQDAVVVGL</sequence>
<gene>
    <name evidence="1" type="ORF">Nepgr_021107</name>
</gene>
<accession>A0AAD3T0A2</accession>
<dbReference type="AlphaFoldDB" id="A0AAD3T0A2"/>
<organism evidence="1 2">
    <name type="scientific">Nepenthes gracilis</name>
    <name type="common">Slender pitcher plant</name>
    <dbReference type="NCBI Taxonomy" id="150966"/>
    <lineage>
        <taxon>Eukaryota</taxon>
        <taxon>Viridiplantae</taxon>
        <taxon>Streptophyta</taxon>
        <taxon>Embryophyta</taxon>
        <taxon>Tracheophyta</taxon>
        <taxon>Spermatophyta</taxon>
        <taxon>Magnoliopsida</taxon>
        <taxon>eudicotyledons</taxon>
        <taxon>Gunneridae</taxon>
        <taxon>Pentapetalae</taxon>
        <taxon>Caryophyllales</taxon>
        <taxon>Nepenthaceae</taxon>
        <taxon>Nepenthes</taxon>
    </lineage>
</organism>
<evidence type="ECO:0000313" key="1">
    <source>
        <dbReference type="EMBL" id="GMH19266.1"/>
    </source>
</evidence>